<keyword evidence="1" id="KW-0732">Signal</keyword>
<protein>
    <recommendedName>
        <fullName evidence="4">DUF3617 family protein</fullName>
    </recommendedName>
</protein>
<name>A0A7H0LEC4_9SPHN</name>
<proteinExistence type="predicted"/>
<dbReference type="EMBL" id="CP061038">
    <property type="protein sequence ID" value="QNQ08027.1"/>
    <property type="molecule type" value="Genomic_DNA"/>
</dbReference>
<gene>
    <name evidence="2" type="ORF">H3Z74_14710</name>
</gene>
<organism evidence="2 3">
    <name type="scientific">Sphingomonas alpina</name>
    <dbReference type="NCBI Taxonomy" id="653931"/>
    <lineage>
        <taxon>Bacteria</taxon>
        <taxon>Pseudomonadati</taxon>
        <taxon>Pseudomonadota</taxon>
        <taxon>Alphaproteobacteria</taxon>
        <taxon>Sphingomonadales</taxon>
        <taxon>Sphingomonadaceae</taxon>
        <taxon>Sphingomonas</taxon>
    </lineage>
</organism>
<accession>A0A7H0LEC4</accession>
<keyword evidence="3" id="KW-1185">Reference proteome</keyword>
<dbReference type="Proteomes" id="UP000516148">
    <property type="component" value="Chromosome"/>
</dbReference>
<reference evidence="2 3" key="1">
    <citation type="submission" date="2020-09" db="EMBL/GenBank/DDBJ databases">
        <title>Sphingomonas sp., a new species isolated from pork steak.</title>
        <authorList>
            <person name="Heidler von Heilborn D."/>
        </authorList>
    </citation>
    <scope>NUCLEOTIDE SEQUENCE [LARGE SCALE GENOMIC DNA]</scope>
    <source>
        <strain evidence="3">S8-3T</strain>
    </source>
</reference>
<evidence type="ECO:0000313" key="3">
    <source>
        <dbReference type="Proteomes" id="UP000516148"/>
    </source>
</evidence>
<feature type="chain" id="PRO_5028913896" description="DUF3617 family protein" evidence="1">
    <location>
        <begin position="23"/>
        <end position="142"/>
    </location>
</feature>
<sequence length="142" mass="14792">MRVSTMIRPALFGLLFLGGVAAAEGPAAAPHLAALDAIEQGQWQLREVGGPGSRSLCVADPRVLLQLQHGKAQCSRFVVADTANSAIVHYTCPGSGHGRTTITVETGRLFKLQTQGIADGAPFDMSYEARRTGACGAGTASR</sequence>
<feature type="signal peptide" evidence="1">
    <location>
        <begin position="1"/>
        <end position="22"/>
    </location>
</feature>
<dbReference type="KEGG" id="spap:H3Z74_14710"/>
<evidence type="ECO:0000256" key="1">
    <source>
        <dbReference type="SAM" id="SignalP"/>
    </source>
</evidence>
<evidence type="ECO:0000313" key="2">
    <source>
        <dbReference type="EMBL" id="QNQ08027.1"/>
    </source>
</evidence>
<evidence type="ECO:0008006" key="4">
    <source>
        <dbReference type="Google" id="ProtNLM"/>
    </source>
</evidence>
<dbReference type="AlphaFoldDB" id="A0A7H0LEC4"/>